<dbReference type="OrthoDB" id="275715at2759"/>
<dbReference type="Proteomes" id="UP000789390">
    <property type="component" value="Unassembled WGS sequence"/>
</dbReference>
<dbReference type="InterPro" id="IPR045297">
    <property type="entry name" value="Complex1_LYR_LYRM4"/>
</dbReference>
<dbReference type="PANTHER" id="PTHR13166:SF7">
    <property type="entry name" value="LYR MOTIF-CONTAINING PROTEIN 4"/>
    <property type="match status" value="1"/>
</dbReference>
<comment type="caution">
    <text evidence="3">The sequence shown here is derived from an EMBL/GenBank/DDBJ whole genome shotgun (WGS) entry which is preliminary data.</text>
</comment>
<dbReference type="Pfam" id="PF05347">
    <property type="entry name" value="Complex1_LYR"/>
    <property type="match status" value="1"/>
</dbReference>
<dbReference type="InterPro" id="IPR051522">
    <property type="entry name" value="ISC_assembly_LYR"/>
</dbReference>
<evidence type="ECO:0000313" key="4">
    <source>
        <dbReference type="Proteomes" id="UP000789390"/>
    </source>
</evidence>
<gene>
    <name evidence="3" type="ORF">DGAL_LOCUS3043</name>
</gene>
<dbReference type="EMBL" id="CAKKLH010000045">
    <property type="protein sequence ID" value="CAH0100755.1"/>
    <property type="molecule type" value="Genomic_DNA"/>
</dbReference>
<evidence type="ECO:0000313" key="3">
    <source>
        <dbReference type="EMBL" id="CAH0100755.1"/>
    </source>
</evidence>
<comment type="similarity">
    <text evidence="1">Belongs to the complex I LYR family.</text>
</comment>
<proteinExistence type="inferred from homology"/>
<evidence type="ECO:0000256" key="1">
    <source>
        <dbReference type="ARBA" id="ARBA00009508"/>
    </source>
</evidence>
<feature type="domain" description="Complex 1 LYR protein" evidence="2">
    <location>
        <begin position="7"/>
        <end position="63"/>
    </location>
</feature>
<name>A0A8J2RB92_9CRUS</name>
<accession>A0A8J2RB92</accession>
<dbReference type="AlphaFoldDB" id="A0A8J2RB92"/>
<evidence type="ECO:0000259" key="2">
    <source>
        <dbReference type="Pfam" id="PF05347"/>
    </source>
</evidence>
<reference evidence="3" key="1">
    <citation type="submission" date="2021-11" db="EMBL/GenBank/DDBJ databases">
        <authorList>
            <person name="Schell T."/>
        </authorList>
    </citation>
    <scope>NUCLEOTIDE SEQUENCE</scope>
    <source>
        <strain evidence="3">M5</strain>
    </source>
</reference>
<dbReference type="InterPro" id="IPR008011">
    <property type="entry name" value="Complex1_LYR_dom"/>
</dbReference>
<dbReference type="GO" id="GO:0005739">
    <property type="term" value="C:mitochondrion"/>
    <property type="evidence" value="ECO:0007669"/>
    <property type="project" value="TreeGrafter"/>
</dbReference>
<dbReference type="CDD" id="cd20264">
    <property type="entry name" value="Complex1_LYR_LYRM4"/>
    <property type="match status" value="1"/>
</dbReference>
<dbReference type="PANTHER" id="PTHR13166">
    <property type="entry name" value="PROTEIN C6ORF149"/>
    <property type="match status" value="1"/>
</dbReference>
<dbReference type="GO" id="GO:1990221">
    <property type="term" value="C:L-cysteine desulfurase complex"/>
    <property type="evidence" value="ECO:0007669"/>
    <property type="project" value="TreeGrafter"/>
</dbReference>
<sequence>MAATRMEVLKLYKQLLRESLKFSSYNFREYAVMRVKDAFRENKNVTDITAVQKQLVKGYTNLAIIKRQVIVGNMFEPQKLVIEKQTS</sequence>
<organism evidence="3 4">
    <name type="scientific">Daphnia galeata</name>
    <dbReference type="NCBI Taxonomy" id="27404"/>
    <lineage>
        <taxon>Eukaryota</taxon>
        <taxon>Metazoa</taxon>
        <taxon>Ecdysozoa</taxon>
        <taxon>Arthropoda</taxon>
        <taxon>Crustacea</taxon>
        <taxon>Branchiopoda</taxon>
        <taxon>Diplostraca</taxon>
        <taxon>Cladocera</taxon>
        <taxon>Anomopoda</taxon>
        <taxon>Daphniidae</taxon>
        <taxon>Daphnia</taxon>
    </lineage>
</organism>
<dbReference type="GO" id="GO:0016226">
    <property type="term" value="P:iron-sulfur cluster assembly"/>
    <property type="evidence" value="ECO:0007669"/>
    <property type="project" value="InterPro"/>
</dbReference>
<keyword evidence="4" id="KW-1185">Reference proteome</keyword>
<protein>
    <recommendedName>
        <fullName evidence="2">Complex 1 LYR protein domain-containing protein</fullName>
    </recommendedName>
</protein>